<dbReference type="InterPro" id="IPR027417">
    <property type="entry name" value="P-loop_NTPase"/>
</dbReference>
<dbReference type="SUPFAM" id="SSF52540">
    <property type="entry name" value="P-loop containing nucleoside triphosphate hydrolases"/>
    <property type="match status" value="1"/>
</dbReference>
<evidence type="ECO:0008006" key="3">
    <source>
        <dbReference type="Google" id="ProtNLM"/>
    </source>
</evidence>
<sequence length="335" mass="39542">MDLEEAVQLERQLHPYGTRQDLYKLIVQACLGNGHLMTSPEDSFQALQKEKRIAGKDSLQEIGNGFIRVPLSYMKEEDLLLWNELFMESAKKRSTRRVFDQALKTYGFTDQGIVSHSQEYKEHYDPHYRVFRKEYVDYFDVFKVVLQSLREHRVISIDGPCASGKTTIGKLLSSFLECPCIHMDDYFLQAHQRTTQRLEEPGGNIDYERFHQEINEAWNQKQPIHMRSYDCSSQKLRKEVILEESPILIIEGSYAHHPFLDDMDAFKIFMDIDPASQIERLQKRSLDRFDDFVQKWIPMETKYFEAFSIKEKSDYVFSRQSIVQKFHKAGYLDCE</sequence>
<dbReference type="Proteomes" id="UP000260721">
    <property type="component" value="Unassembled WGS sequence"/>
</dbReference>
<name>A0A3E3E4J8_9FIRM</name>
<dbReference type="AlphaFoldDB" id="A0A3E3E4J8"/>
<proteinExistence type="predicted"/>
<reference evidence="1 2" key="1">
    <citation type="submission" date="2018-08" db="EMBL/GenBank/DDBJ databases">
        <title>A genome reference for cultivated species of the human gut microbiota.</title>
        <authorList>
            <person name="Zou Y."/>
            <person name="Xue W."/>
            <person name="Luo G."/>
        </authorList>
    </citation>
    <scope>NUCLEOTIDE SEQUENCE [LARGE SCALE GENOMIC DNA]</scope>
    <source>
        <strain evidence="1 2">TF08-11</strain>
    </source>
</reference>
<dbReference type="EMBL" id="QUSK01000012">
    <property type="protein sequence ID" value="RGD76488.1"/>
    <property type="molecule type" value="Genomic_DNA"/>
</dbReference>
<evidence type="ECO:0000313" key="1">
    <source>
        <dbReference type="EMBL" id="RGD76488.1"/>
    </source>
</evidence>
<dbReference type="Pfam" id="PF13189">
    <property type="entry name" value="Cytidylate_kin2"/>
    <property type="match status" value="1"/>
</dbReference>
<dbReference type="RefSeq" id="WP_117446257.1">
    <property type="nucleotide sequence ID" value="NZ_CALCIP010000037.1"/>
</dbReference>
<organism evidence="1 2">
    <name type="scientific">Faecalicoccus pleomorphus</name>
    <dbReference type="NCBI Taxonomy" id="1323"/>
    <lineage>
        <taxon>Bacteria</taxon>
        <taxon>Bacillati</taxon>
        <taxon>Bacillota</taxon>
        <taxon>Erysipelotrichia</taxon>
        <taxon>Erysipelotrichales</taxon>
        <taxon>Erysipelotrichaceae</taxon>
        <taxon>Faecalicoccus</taxon>
    </lineage>
</organism>
<gene>
    <name evidence="1" type="ORF">DXC78_06400</name>
</gene>
<comment type="caution">
    <text evidence="1">The sequence shown here is derived from an EMBL/GenBank/DDBJ whole genome shotgun (WGS) entry which is preliminary data.</text>
</comment>
<dbReference type="Gene3D" id="3.40.50.300">
    <property type="entry name" value="P-loop containing nucleotide triphosphate hydrolases"/>
    <property type="match status" value="1"/>
</dbReference>
<dbReference type="STRING" id="1123313.GCA_000420345_00054"/>
<accession>A0A3E3E4J8</accession>
<protein>
    <recommendedName>
        <fullName evidence="3">Uridine kinase</fullName>
    </recommendedName>
</protein>
<evidence type="ECO:0000313" key="2">
    <source>
        <dbReference type="Proteomes" id="UP000260721"/>
    </source>
</evidence>